<accession>A0AB34KDL3</accession>
<gene>
    <name evidence="2" type="ORF">AB1Y20_001401</name>
</gene>
<proteinExistence type="predicted"/>
<evidence type="ECO:0000313" key="2">
    <source>
        <dbReference type="EMBL" id="KAL1530500.1"/>
    </source>
</evidence>
<reference evidence="2 3" key="1">
    <citation type="journal article" date="2024" name="Science">
        <title>Giant polyketide synthase enzymes in the biosynthesis of giant marine polyether toxins.</title>
        <authorList>
            <person name="Fallon T.R."/>
            <person name="Shende V.V."/>
            <person name="Wierzbicki I.H."/>
            <person name="Pendleton A.L."/>
            <person name="Watervoot N.F."/>
            <person name="Auber R.P."/>
            <person name="Gonzalez D.J."/>
            <person name="Wisecaver J.H."/>
            <person name="Moore B.S."/>
        </authorList>
    </citation>
    <scope>NUCLEOTIDE SEQUENCE [LARGE SCALE GENOMIC DNA]</scope>
    <source>
        <strain evidence="2 3">12B1</strain>
    </source>
</reference>
<evidence type="ECO:0008006" key="4">
    <source>
        <dbReference type="Google" id="ProtNLM"/>
    </source>
</evidence>
<dbReference type="EMBL" id="JBGBPQ010000001">
    <property type="protein sequence ID" value="KAL1530500.1"/>
    <property type="molecule type" value="Genomic_DNA"/>
</dbReference>
<comment type="caution">
    <text evidence="2">The sequence shown here is derived from an EMBL/GenBank/DDBJ whole genome shotgun (WGS) entry which is preliminary data.</text>
</comment>
<dbReference type="AlphaFoldDB" id="A0AB34KDL3"/>
<feature type="region of interest" description="Disordered" evidence="1">
    <location>
        <begin position="260"/>
        <end position="297"/>
    </location>
</feature>
<sequence>MPRGFSAWHQRRRPEARLFQSHGHGHEGSSHGSESAETEPFPQSGFSLEQLVDSLMSDGELSMLNLEEEPRQFGEAPMGGTLSMLDSTPEDSMCAVSPAHCCHQSHASAPSACNAHGLPHDSTAMPVAYEFGGGLAAAPPASAPSAAFFSNFSPQASAFGGGTMFGLMNNPNTASMRSSGGDHNCFCAAVAPATTSCADPSEGTSMGWPPVKAEPMMGDQPNPFAHVRAPAASERRGNACAAAHVMGPSASGADGPFAACGRPNGWSPEADGLTTAPPRSESDRSPCTNSSPPQAAPQAEQLFLWQESACLLDSDASGSRIITLPEVSASVGHVSLHVELEQPLLYWADRRQWMWHKKWCLPQFTVHAMCDGVPLHETSLASHPMYVVVTAGTMGENGTVLQDQGLNGDCKRQLTHGSAIFSRLSFQQTSFNCGNRPFHLVVALCTILPQQDFAAPPSAGPPAQLVCLACVRSTSIHVDARKRTKCERPDAQAGDVRLVQRRAGVAPSGGVMPLPAVGSASSRGGGGMYGAACGMMPHTWRQEPPPLAEPVDGASGMGGPSPSIIMSAVKAMANACCDGGCFEVQPTGRVMHVVSSTVYGYSEQQLGVGASILSVCYEEDKQPFLQTLQALIATAANSGAYSQSQQMTALRILHRVLYWISAEGRTKVTWMDTIINACAHGGAHTILLTSRCALPNTAGADGKGVFQVFPVGPGTGNL</sequence>
<dbReference type="Proteomes" id="UP001515480">
    <property type="component" value="Unassembled WGS sequence"/>
</dbReference>
<evidence type="ECO:0000256" key="1">
    <source>
        <dbReference type="SAM" id="MobiDB-lite"/>
    </source>
</evidence>
<name>A0AB34KDL3_PRYPA</name>
<keyword evidence="3" id="KW-1185">Reference proteome</keyword>
<organism evidence="2 3">
    <name type="scientific">Prymnesium parvum</name>
    <name type="common">Toxic golden alga</name>
    <dbReference type="NCBI Taxonomy" id="97485"/>
    <lineage>
        <taxon>Eukaryota</taxon>
        <taxon>Haptista</taxon>
        <taxon>Haptophyta</taxon>
        <taxon>Prymnesiophyceae</taxon>
        <taxon>Prymnesiales</taxon>
        <taxon>Prymnesiaceae</taxon>
        <taxon>Prymnesium</taxon>
    </lineage>
</organism>
<feature type="region of interest" description="Disordered" evidence="1">
    <location>
        <begin position="19"/>
        <end position="42"/>
    </location>
</feature>
<protein>
    <recommendedName>
        <fullName evidence="4">Anaphase-promoting complex subunit 1</fullName>
    </recommendedName>
</protein>
<evidence type="ECO:0000313" key="3">
    <source>
        <dbReference type="Proteomes" id="UP001515480"/>
    </source>
</evidence>